<comment type="caution">
    <text evidence="2">The sequence shown here is derived from an EMBL/GenBank/DDBJ whole genome shotgun (WGS) entry which is preliminary data.</text>
</comment>
<gene>
    <name evidence="2" type="ORF">PG991_007501</name>
</gene>
<evidence type="ECO:0000256" key="1">
    <source>
        <dbReference type="SAM" id="MobiDB-lite"/>
    </source>
</evidence>
<organism evidence="2 3">
    <name type="scientific">Apiospora marii</name>
    <dbReference type="NCBI Taxonomy" id="335849"/>
    <lineage>
        <taxon>Eukaryota</taxon>
        <taxon>Fungi</taxon>
        <taxon>Dikarya</taxon>
        <taxon>Ascomycota</taxon>
        <taxon>Pezizomycotina</taxon>
        <taxon>Sordariomycetes</taxon>
        <taxon>Xylariomycetidae</taxon>
        <taxon>Amphisphaeriales</taxon>
        <taxon>Apiosporaceae</taxon>
        <taxon>Apiospora</taxon>
    </lineage>
</organism>
<dbReference type="EMBL" id="JAQQWI010000010">
    <property type="protein sequence ID" value="KAK8018311.1"/>
    <property type="molecule type" value="Genomic_DNA"/>
</dbReference>
<reference evidence="2 3" key="1">
    <citation type="submission" date="2023-01" db="EMBL/GenBank/DDBJ databases">
        <title>Analysis of 21 Apiospora genomes using comparative genomics revels a genus with tremendous synthesis potential of carbohydrate active enzymes and secondary metabolites.</title>
        <authorList>
            <person name="Sorensen T."/>
        </authorList>
    </citation>
    <scope>NUCLEOTIDE SEQUENCE [LARGE SCALE GENOMIC DNA]</scope>
    <source>
        <strain evidence="2 3">CBS 20057</strain>
    </source>
</reference>
<sequence>MDKRHLDPDTGLVYYERQFQHRTPHDKWHMRPINPARRPPSGSKGARSLMDMTMTVIGDNLNLISAQDLKCCPELLRWRILDHCYDEGRLLNFHGWKTFLDTLAGHEHPRKKDKPFGFDGVFRFYRVSIGDSRTPLSVFLDPLRSNPLKSPEVTFLVRLTISHGASFGKNEMLALAGLENLCTLSIMSPELDPDLCGFPRVDDRLVREWSLLRRPFPSLRTLRIWGNGFTTFRSLEHVLAFPLLQVYNVAGRYTDWNSRKLDGRYRCLWTRDKPEDPDQPIEAEFKKIRDPYAVMHLGVVDGVRFREATPTSRYETCYTYVYNGRRPKPNGASKVFKRPISSVSEPVPAPKGKRLLNIDQVFSQFSNS</sequence>
<feature type="region of interest" description="Disordered" evidence="1">
    <location>
        <begin position="26"/>
        <end position="47"/>
    </location>
</feature>
<evidence type="ECO:0000313" key="2">
    <source>
        <dbReference type="EMBL" id="KAK8018311.1"/>
    </source>
</evidence>
<name>A0ABR1RTM1_9PEZI</name>
<protein>
    <submittedName>
        <fullName evidence="2">Uncharacterized protein</fullName>
    </submittedName>
</protein>
<evidence type="ECO:0000313" key="3">
    <source>
        <dbReference type="Proteomes" id="UP001396898"/>
    </source>
</evidence>
<proteinExistence type="predicted"/>
<dbReference type="Proteomes" id="UP001396898">
    <property type="component" value="Unassembled WGS sequence"/>
</dbReference>
<accession>A0ABR1RTM1</accession>
<keyword evidence="3" id="KW-1185">Reference proteome</keyword>